<dbReference type="GO" id="GO:0005737">
    <property type="term" value="C:cytoplasm"/>
    <property type="evidence" value="ECO:0007669"/>
    <property type="project" value="InterPro"/>
</dbReference>
<dbReference type="OrthoDB" id="438291at2759"/>
<dbReference type="InterPro" id="IPR036291">
    <property type="entry name" value="NAD(P)-bd_dom_sf"/>
</dbReference>
<dbReference type="InterPro" id="IPR058924">
    <property type="entry name" value="AGPR_dimerisation_dom"/>
</dbReference>
<gene>
    <name evidence="7" type="ORF">FRACYDRAFT_275170</name>
</gene>
<dbReference type="Proteomes" id="UP000095751">
    <property type="component" value="Unassembled WGS sequence"/>
</dbReference>
<dbReference type="AlphaFoldDB" id="A0A1E7FHN3"/>
<dbReference type="Gene3D" id="3.30.360.10">
    <property type="entry name" value="Dihydrodipicolinate Reductase, domain 2"/>
    <property type="match status" value="1"/>
</dbReference>
<dbReference type="SMART" id="SM00859">
    <property type="entry name" value="Semialdhyde_dh"/>
    <property type="match status" value="1"/>
</dbReference>
<dbReference type="Gene3D" id="3.40.50.720">
    <property type="entry name" value="NAD(P)-binding Rossmann-like Domain"/>
    <property type="match status" value="1"/>
</dbReference>
<evidence type="ECO:0000256" key="4">
    <source>
        <dbReference type="ARBA" id="ARBA00022857"/>
    </source>
</evidence>
<keyword evidence="4" id="KW-0521">NADP</keyword>
<dbReference type="SUPFAM" id="SSF55347">
    <property type="entry name" value="Glyceraldehyde-3-phosphate dehydrogenase-like, C-terminal domain"/>
    <property type="match status" value="1"/>
</dbReference>
<keyword evidence="5" id="KW-0560">Oxidoreductase</keyword>
<dbReference type="KEGG" id="fcy:FRACYDRAFT_275170"/>
<evidence type="ECO:0000256" key="2">
    <source>
        <dbReference type="ARBA" id="ARBA00022571"/>
    </source>
</evidence>
<evidence type="ECO:0000256" key="5">
    <source>
        <dbReference type="ARBA" id="ARBA00023002"/>
    </source>
</evidence>
<dbReference type="InterPro" id="IPR000534">
    <property type="entry name" value="Semialdehyde_DH_NAD-bd"/>
</dbReference>
<keyword evidence="1" id="KW-0963">Cytoplasm</keyword>
<dbReference type="Pfam" id="PF01118">
    <property type="entry name" value="Semialdhyde_dh"/>
    <property type="match status" value="1"/>
</dbReference>
<accession>A0A1E7FHN3</accession>
<dbReference type="InterPro" id="IPR010136">
    <property type="entry name" value="AGPR_type-2"/>
</dbReference>
<dbReference type="GO" id="GO:0006526">
    <property type="term" value="P:L-arginine biosynthetic process"/>
    <property type="evidence" value="ECO:0007669"/>
    <property type="project" value="UniProtKB-KW"/>
</dbReference>
<evidence type="ECO:0000259" key="6">
    <source>
        <dbReference type="SMART" id="SM00859"/>
    </source>
</evidence>
<evidence type="ECO:0000256" key="1">
    <source>
        <dbReference type="ARBA" id="ARBA00022490"/>
    </source>
</evidence>
<name>A0A1E7FHN3_9STRA</name>
<organism evidence="7 8">
    <name type="scientific">Fragilariopsis cylindrus CCMP1102</name>
    <dbReference type="NCBI Taxonomy" id="635003"/>
    <lineage>
        <taxon>Eukaryota</taxon>
        <taxon>Sar</taxon>
        <taxon>Stramenopiles</taxon>
        <taxon>Ochrophyta</taxon>
        <taxon>Bacillariophyta</taxon>
        <taxon>Bacillariophyceae</taxon>
        <taxon>Bacillariophycidae</taxon>
        <taxon>Bacillariales</taxon>
        <taxon>Bacillariaceae</taxon>
        <taxon>Fragilariopsis</taxon>
    </lineage>
</organism>
<dbReference type="SUPFAM" id="SSF51735">
    <property type="entry name" value="NAD(P)-binding Rossmann-fold domains"/>
    <property type="match status" value="1"/>
</dbReference>
<keyword evidence="8" id="KW-1185">Reference proteome</keyword>
<evidence type="ECO:0000313" key="8">
    <source>
        <dbReference type="Proteomes" id="UP000095751"/>
    </source>
</evidence>
<feature type="domain" description="Semialdehyde dehydrogenase NAD-binding" evidence="6">
    <location>
        <begin position="8"/>
        <end position="111"/>
    </location>
</feature>
<keyword evidence="3" id="KW-0028">Amino-acid biosynthesis</keyword>
<dbReference type="HAMAP" id="MF_01110">
    <property type="entry name" value="ArgC_type2"/>
    <property type="match status" value="1"/>
</dbReference>
<keyword evidence="2" id="KW-0055">Arginine biosynthesis</keyword>
<proteinExistence type="inferred from homology"/>
<dbReference type="InterPro" id="IPR050085">
    <property type="entry name" value="AGPR"/>
</dbReference>
<dbReference type="Pfam" id="PF22698">
    <property type="entry name" value="Semialdhyde_dhC_1"/>
    <property type="match status" value="1"/>
</dbReference>
<dbReference type="GO" id="GO:0003942">
    <property type="term" value="F:N-acetyl-gamma-glutamyl-phosphate reductase activity"/>
    <property type="evidence" value="ECO:0007669"/>
    <property type="project" value="InterPro"/>
</dbReference>
<reference evidence="7 8" key="1">
    <citation type="submission" date="2016-09" db="EMBL/GenBank/DDBJ databases">
        <title>Extensive genetic diversity and differential bi-allelic expression allows diatom success in the polar Southern Ocean.</title>
        <authorList>
            <consortium name="DOE Joint Genome Institute"/>
            <person name="Mock T."/>
            <person name="Otillar R.P."/>
            <person name="Strauss J."/>
            <person name="Dupont C."/>
            <person name="Frickenhaus S."/>
            <person name="Maumus F."/>
            <person name="Mcmullan M."/>
            <person name="Sanges R."/>
            <person name="Schmutz J."/>
            <person name="Toseland A."/>
            <person name="Valas R."/>
            <person name="Veluchamy A."/>
            <person name="Ward B.J."/>
            <person name="Allen A."/>
            <person name="Barry K."/>
            <person name="Falciatore A."/>
            <person name="Ferrante M."/>
            <person name="Fortunato A.E."/>
            <person name="Gloeckner G."/>
            <person name="Gruber A."/>
            <person name="Hipkin R."/>
            <person name="Janech M."/>
            <person name="Kroth P."/>
            <person name="Leese F."/>
            <person name="Lindquist E."/>
            <person name="Lyon B.R."/>
            <person name="Martin J."/>
            <person name="Mayer C."/>
            <person name="Parker M."/>
            <person name="Quesneville H."/>
            <person name="Raymond J."/>
            <person name="Uhlig C."/>
            <person name="Valentin K.U."/>
            <person name="Worden A.Z."/>
            <person name="Armbrust E.V."/>
            <person name="Bowler C."/>
            <person name="Green B."/>
            <person name="Moulton V."/>
            <person name="Van Oosterhout C."/>
            <person name="Grigoriev I."/>
        </authorList>
    </citation>
    <scope>NUCLEOTIDE SEQUENCE [LARGE SCALE GENOMIC DNA]</scope>
    <source>
        <strain evidence="7 8">CCMP1102</strain>
    </source>
</reference>
<evidence type="ECO:0000256" key="3">
    <source>
        <dbReference type="ARBA" id="ARBA00022605"/>
    </source>
</evidence>
<dbReference type="NCBIfam" id="TIGR01851">
    <property type="entry name" value="argC_other"/>
    <property type="match status" value="1"/>
</dbReference>
<protein>
    <submittedName>
        <fullName evidence="7">N-acetyl-gamma-glutamyl-phosphate reductase</fullName>
    </submittedName>
</protein>
<dbReference type="GO" id="GO:0051287">
    <property type="term" value="F:NAD binding"/>
    <property type="evidence" value="ECO:0007669"/>
    <property type="project" value="InterPro"/>
</dbReference>
<dbReference type="PANTHER" id="PTHR32338">
    <property type="entry name" value="N-ACETYL-GAMMA-GLUTAMYL-PHOSPHATE REDUCTASE, CHLOROPLASTIC-RELATED-RELATED"/>
    <property type="match status" value="1"/>
</dbReference>
<dbReference type="EMBL" id="KV784357">
    <property type="protein sequence ID" value="OEU17682.1"/>
    <property type="molecule type" value="Genomic_DNA"/>
</dbReference>
<dbReference type="CDD" id="cd23935">
    <property type="entry name" value="AGPR_2_C"/>
    <property type="match status" value="1"/>
</dbReference>
<dbReference type="CDD" id="cd17896">
    <property type="entry name" value="AGPR_2_N"/>
    <property type="match status" value="1"/>
</dbReference>
<dbReference type="PANTHER" id="PTHR32338:SF10">
    <property type="entry name" value="N-ACETYL-GAMMA-GLUTAMYL-PHOSPHATE REDUCTASE, CHLOROPLASTIC-RELATED"/>
    <property type="match status" value="1"/>
</dbReference>
<evidence type="ECO:0000313" key="7">
    <source>
        <dbReference type="EMBL" id="OEU17682.1"/>
    </source>
</evidence>
<sequence length="327" mass="36011">MIRANLYKVFIDGETGTTGLQVRGRIEARDDLEIISPPSELRKDEDTRKKYINEADVVILCLPDAASIEAAGFVESDNDRTVIIDASTAYRVDDDWAYGFPELSKEQREKLSKSKRISNPGCYPTGFIGLTRPLVDAGMLKEGTPLTVNAISGYSGGGKAMMELFEDDEQDNEPWAGYGYSLEHKHLPEMGKYSLLNRKPIFQPQISTFAQGMVVSVPLHYEWLSKGCNGEKIHETLSKHYEGSNFVSVMPLGEANVKEAGLLERGAFLRPDTLVNTNKMELFVFPNDEAEQVVLCARLDNLGKGASGAAVQNLNIALGLDETIGLV</sequence>
<dbReference type="InParanoid" id="A0A1E7FHN3"/>